<feature type="domain" description="Retrovirus-related Pol polyprotein from transposon TNT 1-94-like beta-barrel" evidence="1">
    <location>
        <begin position="12"/>
        <end position="65"/>
    </location>
</feature>
<dbReference type="AlphaFoldDB" id="A0A8T2QRJ8"/>
<evidence type="ECO:0000313" key="2">
    <source>
        <dbReference type="EMBL" id="KAH7286587.1"/>
    </source>
</evidence>
<keyword evidence="3" id="KW-1185">Reference proteome</keyword>
<evidence type="ECO:0000259" key="1">
    <source>
        <dbReference type="Pfam" id="PF22936"/>
    </source>
</evidence>
<name>A0A8T2QRJ8_CERRI</name>
<dbReference type="OrthoDB" id="2596766at2759"/>
<dbReference type="Proteomes" id="UP000825935">
    <property type="component" value="Chromosome 32"/>
</dbReference>
<dbReference type="EMBL" id="CM035437">
    <property type="protein sequence ID" value="KAH7286587.1"/>
    <property type="molecule type" value="Genomic_DNA"/>
</dbReference>
<evidence type="ECO:0000313" key="3">
    <source>
        <dbReference type="Proteomes" id="UP000825935"/>
    </source>
</evidence>
<reference evidence="2" key="1">
    <citation type="submission" date="2021-08" db="EMBL/GenBank/DDBJ databases">
        <title>WGS assembly of Ceratopteris richardii.</title>
        <authorList>
            <person name="Marchant D.B."/>
            <person name="Chen G."/>
            <person name="Jenkins J."/>
            <person name="Shu S."/>
            <person name="Leebens-Mack J."/>
            <person name="Grimwood J."/>
            <person name="Schmutz J."/>
            <person name="Soltis P."/>
            <person name="Soltis D."/>
            <person name="Chen Z.-H."/>
        </authorList>
    </citation>
    <scope>NUCLEOTIDE SEQUENCE</scope>
    <source>
        <strain evidence="2">Whitten #5841</strain>
        <tissue evidence="2">Leaf</tissue>
    </source>
</reference>
<protein>
    <recommendedName>
        <fullName evidence="1">Retrovirus-related Pol polyprotein from transposon TNT 1-94-like beta-barrel domain-containing protein</fullName>
    </recommendedName>
</protein>
<sequence>MLPGTNVHTPNGKGYVETGDVTTHEISHVGDVALDDKEERRCFKNVLHVPTIIKNLVAAGKMVEIGSKVRFNKGGCFVENPKQGYKVIARGRKPGSLFTLEVNSHSIQHMYFTY</sequence>
<dbReference type="InterPro" id="IPR054722">
    <property type="entry name" value="PolX-like_BBD"/>
</dbReference>
<comment type="caution">
    <text evidence="2">The sequence shown here is derived from an EMBL/GenBank/DDBJ whole genome shotgun (WGS) entry which is preliminary data.</text>
</comment>
<gene>
    <name evidence="2" type="ORF">KP509_32G014000</name>
</gene>
<accession>A0A8T2QRJ8</accession>
<dbReference type="Pfam" id="PF22936">
    <property type="entry name" value="Pol_BBD"/>
    <property type="match status" value="1"/>
</dbReference>
<organism evidence="2 3">
    <name type="scientific">Ceratopteris richardii</name>
    <name type="common">Triangle waterfern</name>
    <dbReference type="NCBI Taxonomy" id="49495"/>
    <lineage>
        <taxon>Eukaryota</taxon>
        <taxon>Viridiplantae</taxon>
        <taxon>Streptophyta</taxon>
        <taxon>Embryophyta</taxon>
        <taxon>Tracheophyta</taxon>
        <taxon>Polypodiopsida</taxon>
        <taxon>Polypodiidae</taxon>
        <taxon>Polypodiales</taxon>
        <taxon>Pteridineae</taxon>
        <taxon>Pteridaceae</taxon>
        <taxon>Parkerioideae</taxon>
        <taxon>Ceratopteris</taxon>
    </lineage>
</organism>
<proteinExistence type="predicted"/>